<keyword evidence="11" id="KW-1185">Reference proteome</keyword>
<feature type="transmembrane region" description="Helical" evidence="8">
    <location>
        <begin position="153"/>
        <end position="178"/>
    </location>
</feature>
<evidence type="ECO:0000256" key="4">
    <source>
        <dbReference type="ARBA" id="ARBA00022989"/>
    </source>
</evidence>
<feature type="transmembrane region" description="Helical" evidence="8">
    <location>
        <begin position="266"/>
        <end position="288"/>
    </location>
</feature>
<dbReference type="Gene3D" id="1.10.3080.10">
    <property type="entry name" value="Clc chloride channel"/>
    <property type="match status" value="1"/>
</dbReference>
<evidence type="ECO:0000256" key="6">
    <source>
        <dbReference type="ARBA" id="ARBA00023136"/>
    </source>
</evidence>
<keyword evidence="5" id="KW-0406">Ion transport</keyword>
<keyword evidence="3 8" id="KW-0812">Transmembrane</keyword>
<dbReference type="InterPro" id="IPR014743">
    <property type="entry name" value="Cl-channel_core"/>
</dbReference>
<proteinExistence type="predicted"/>
<feature type="transmembrane region" description="Helical" evidence="8">
    <location>
        <begin position="185"/>
        <end position="204"/>
    </location>
</feature>
<keyword evidence="2" id="KW-0813">Transport</keyword>
<feature type="transmembrane region" description="Helical" evidence="8">
    <location>
        <begin position="300"/>
        <end position="320"/>
    </location>
</feature>
<dbReference type="GO" id="GO:0005247">
    <property type="term" value="F:voltage-gated chloride channel activity"/>
    <property type="evidence" value="ECO:0007669"/>
    <property type="project" value="TreeGrafter"/>
</dbReference>
<evidence type="ECO:0000256" key="2">
    <source>
        <dbReference type="ARBA" id="ARBA00022448"/>
    </source>
</evidence>
<dbReference type="PROSITE" id="PS51202">
    <property type="entry name" value="RCK_C"/>
    <property type="match status" value="1"/>
</dbReference>
<dbReference type="Pfam" id="PF02080">
    <property type="entry name" value="TrkA_C"/>
    <property type="match status" value="1"/>
</dbReference>
<keyword evidence="4 8" id="KW-1133">Transmembrane helix</keyword>
<evidence type="ECO:0000256" key="3">
    <source>
        <dbReference type="ARBA" id="ARBA00022692"/>
    </source>
</evidence>
<dbReference type="InterPro" id="IPR036721">
    <property type="entry name" value="RCK_C_sf"/>
</dbReference>
<comment type="caution">
    <text evidence="10">The sequence shown here is derived from an EMBL/GenBank/DDBJ whole genome shotgun (WGS) entry which is preliminary data.</text>
</comment>
<dbReference type="SUPFAM" id="SSF81340">
    <property type="entry name" value="Clc chloride channel"/>
    <property type="match status" value="1"/>
</dbReference>
<dbReference type="RefSeq" id="WP_257528803.1">
    <property type="nucleotide sequence ID" value="NZ_JANKAS010000001.1"/>
</dbReference>
<comment type="subcellular location">
    <subcellularLocation>
        <location evidence="1">Membrane</location>
        <topology evidence="1">Multi-pass membrane protein</topology>
    </subcellularLocation>
</comment>
<dbReference type="PANTHER" id="PTHR45711">
    <property type="entry name" value="CHLORIDE CHANNEL PROTEIN"/>
    <property type="match status" value="1"/>
</dbReference>
<sequence length="510" mass="55561">MKSVVSLKSLKTFNKRLVLDGIVVGMAGGFFSISYRYVLGYLNQLRERILDKPQGGIILLWGVLLLMAAYGVYRLLKFEPLSSGSGIPQVQGELLGAFHMNPKRILFSKFLGGSLAGFAGLSLGREGPSIQIGASIGKICSTLMHRNPTEKRYMISAGASAGLSAAFNAPISGVLFVLEEMHKSVFPIILIPTFIASVIADFLSKNIFGLAPAFAFSISMALPLSYYFHCLLLGVFVGAIGVIFNKTLLGFQAQYKKASVHPYIKILAPFLAAGLLGYSFVFLLGGGHNLIENLISTDNTLGFLILLLVGKLIFTCFCYGSSVQGGIFLPVLVLGAISGSLYFKIFSLFGGMENTYLANFVILAMAGILTSVIRSPILSILLVTEMTGSFQHILSLCIVSIVAYLVAESLNCKPIYESLLNPMITKKIDGEDYKERTVFETRVNLDSPFLSKRLRDMGIPQNTLLLSIYRQEKEVLPRGDTIIQMGDVLTVMTDEGHLLEAKTFFRGEAV</sequence>
<dbReference type="SUPFAM" id="SSF116726">
    <property type="entry name" value="TrkA C-terminal domain-like"/>
    <property type="match status" value="1"/>
</dbReference>
<dbReference type="Gene3D" id="3.30.70.1450">
    <property type="entry name" value="Regulator of K+ conductance, C-terminal domain"/>
    <property type="match status" value="1"/>
</dbReference>
<feature type="domain" description="RCK C-terminal" evidence="9">
    <location>
        <begin position="425"/>
        <end position="507"/>
    </location>
</feature>
<dbReference type="InterPro" id="IPR001807">
    <property type="entry name" value="ClC"/>
</dbReference>
<evidence type="ECO:0000256" key="8">
    <source>
        <dbReference type="SAM" id="Phobius"/>
    </source>
</evidence>
<protein>
    <submittedName>
        <fullName evidence="10">ClC family H(+)/Cl(-) exchange transporter</fullName>
    </submittedName>
</protein>
<dbReference type="GO" id="GO:0005886">
    <property type="term" value="C:plasma membrane"/>
    <property type="evidence" value="ECO:0007669"/>
    <property type="project" value="TreeGrafter"/>
</dbReference>
<evidence type="ECO:0000313" key="10">
    <source>
        <dbReference type="EMBL" id="MCR1897394.1"/>
    </source>
</evidence>
<keyword evidence="7" id="KW-0868">Chloride</keyword>
<evidence type="ECO:0000313" key="11">
    <source>
        <dbReference type="Proteomes" id="UP001205748"/>
    </source>
</evidence>
<evidence type="ECO:0000256" key="1">
    <source>
        <dbReference type="ARBA" id="ARBA00004141"/>
    </source>
</evidence>
<gene>
    <name evidence="10" type="ORF">NSA47_00125</name>
</gene>
<evidence type="ECO:0000259" key="9">
    <source>
        <dbReference type="PROSITE" id="PS51202"/>
    </source>
</evidence>
<dbReference type="Proteomes" id="UP001205748">
    <property type="component" value="Unassembled WGS sequence"/>
</dbReference>
<evidence type="ECO:0000256" key="7">
    <source>
        <dbReference type="ARBA" id="ARBA00023214"/>
    </source>
</evidence>
<feature type="transmembrane region" description="Helical" evidence="8">
    <location>
        <begin position="327"/>
        <end position="350"/>
    </location>
</feature>
<dbReference type="EMBL" id="JANKAS010000001">
    <property type="protein sequence ID" value="MCR1897394.1"/>
    <property type="molecule type" value="Genomic_DNA"/>
</dbReference>
<feature type="transmembrane region" description="Helical" evidence="8">
    <location>
        <begin position="58"/>
        <end position="76"/>
    </location>
</feature>
<feature type="transmembrane region" description="Helical" evidence="8">
    <location>
        <begin position="356"/>
        <end position="383"/>
    </location>
</feature>
<dbReference type="PANTHER" id="PTHR45711:SF6">
    <property type="entry name" value="CHLORIDE CHANNEL PROTEIN"/>
    <property type="match status" value="1"/>
</dbReference>
<feature type="transmembrane region" description="Helical" evidence="8">
    <location>
        <begin position="390"/>
        <end position="407"/>
    </location>
</feature>
<reference evidence="10" key="1">
    <citation type="submission" date="2022-07" db="EMBL/GenBank/DDBJ databases">
        <title>Enhanced cultured diversity of the mouse gut microbiota enables custom-made synthetic communities.</title>
        <authorList>
            <person name="Afrizal A."/>
        </authorList>
    </citation>
    <scope>NUCLEOTIDE SEQUENCE</scope>
    <source>
        <strain evidence="10">DSM 28593</strain>
    </source>
</reference>
<accession>A0AAE3HDS8</accession>
<dbReference type="AlphaFoldDB" id="A0AAE3HDS8"/>
<feature type="transmembrane region" description="Helical" evidence="8">
    <location>
        <begin position="224"/>
        <end position="245"/>
    </location>
</feature>
<dbReference type="InterPro" id="IPR006037">
    <property type="entry name" value="RCK_C"/>
</dbReference>
<dbReference type="PRINTS" id="PR00762">
    <property type="entry name" value="CLCHANNEL"/>
</dbReference>
<name>A0AAE3HDS8_9FIRM</name>
<dbReference type="GO" id="GO:0006813">
    <property type="term" value="P:potassium ion transport"/>
    <property type="evidence" value="ECO:0007669"/>
    <property type="project" value="InterPro"/>
</dbReference>
<evidence type="ECO:0000256" key="5">
    <source>
        <dbReference type="ARBA" id="ARBA00023065"/>
    </source>
</evidence>
<feature type="transmembrane region" description="Helical" evidence="8">
    <location>
        <begin position="17"/>
        <end position="38"/>
    </location>
</feature>
<dbReference type="GO" id="GO:0008324">
    <property type="term" value="F:monoatomic cation transmembrane transporter activity"/>
    <property type="evidence" value="ECO:0007669"/>
    <property type="project" value="InterPro"/>
</dbReference>
<keyword evidence="6 8" id="KW-0472">Membrane</keyword>
<dbReference type="Pfam" id="PF00654">
    <property type="entry name" value="Voltage_CLC"/>
    <property type="match status" value="1"/>
</dbReference>
<dbReference type="CDD" id="cd01031">
    <property type="entry name" value="EriC"/>
    <property type="match status" value="1"/>
</dbReference>
<organism evidence="10 11">
    <name type="scientific">Irregularibacter muris</name>
    <dbReference type="NCBI Taxonomy" id="1796619"/>
    <lineage>
        <taxon>Bacteria</taxon>
        <taxon>Bacillati</taxon>
        <taxon>Bacillota</taxon>
        <taxon>Clostridia</taxon>
        <taxon>Eubacteriales</taxon>
        <taxon>Eubacteriaceae</taxon>
        <taxon>Irregularibacter</taxon>
    </lineage>
</organism>